<dbReference type="PROSITE" id="PS50862">
    <property type="entry name" value="AA_TRNA_LIGASE_II"/>
    <property type="match status" value="1"/>
</dbReference>
<keyword evidence="9" id="KW-0496">Mitochondrion</keyword>
<protein>
    <recommendedName>
        <fullName evidence="3">threonine--tRNA ligase</fullName>
        <ecNumber evidence="3">6.1.1.3</ecNumber>
    </recommendedName>
    <alternativeName>
        <fullName evidence="11">Threonyl-tRNA synthetase</fullName>
    </alternativeName>
</protein>
<keyword evidence="16" id="KW-1185">Reference proteome</keyword>
<dbReference type="SUPFAM" id="SSF55681">
    <property type="entry name" value="Class II aaRS and biotin synthetases"/>
    <property type="match status" value="1"/>
</dbReference>
<dbReference type="GO" id="GO:0006435">
    <property type="term" value="P:threonyl-tRNA aminoacylation"/>
    <property type="evidence" value="ECO:0007669"/>
    <property type="project" value="InterPro"/>
</dbReference>
<keyword evidence="10" id="KW-0030">Aminoacyl-tRNA synthetase</keyword>
<keyword evidence="4" id="KW-0436">Ligase</keyword>
<evidence type="ECO:0000313" key="15">
    <source>
        <dbReference type="EMBL" id="CAF9935709.1"/>
    </source>
</evidence>
<evidence type="ECO:0000256" key="4">
    <source>
        <dbReference type="ARBA" id="ARBA00022598"/>
    </source>
</evidence>
<dbReference type="InterPro" id="IPR045864">
    <property type="entry name" value="aa-tRNA-synth_II/BPL/LPL"/>
</dbReference>
<dbReference type="PANTHER" id="PTHR11451:SF50">
    <property type="entry name" value="THREONINE--TRNA LIGASE, MITOCHONDRIAL"/>
    <property type="match status" value="1"/>
</dbReference>
<feature type="compositionally biased region" description="Polar residues" evidence="13">
    <location>
        <begin position="80"/>
        <end position="96"/>
    </location>
</feature>
<keyword evidence="5" id="KW-0547">Nucleotide-binding</keyword>
<dbReference type="CDD" id="cd00771">
    <property type="entry name" value="ThrRS_core"/>
    <property type="match status" value="1"/>
</dbReference>
<comment type="caution">
    <text evidence="15">The sequence shown here is derived from an EMBL/GenBank/DDBJ whole genome shotgun (WGS) entry which is preliminary data.</text>
</comment>
<dbReference type="EC" id="6.1.1.3" evidence="3"/>
<dbReference type="GO" id="GO:0005524">
    <property type="term" value="F:ATP binding"/>
    <property type="evidence" value="ECO:0007669"/>
    <property type="project" value="UniProtKB-KW"/>
</dbReference>
<dbReference type="InterPro" id="IPR033728">
    <property type="entry name" value="ThrRS_core"/>
</dbReference>
<evidence type="ECO:0000256" key="3">
    <source>
        <dbReference type="ARBA" id="ARBA00013163"/>
    </source>
</evidence>
<evidence type="ECO:0000256" key="13">
    <source>
        <dbReference type="SAM" id="MobiDB-lite"/>
    </source>
</evidence>
<dbReference type="InterPro" id="IPR002314">
    <property type="entry name" value="aa-tRNA-synt_IIb"/>
</dbReference>
<evidence type="ECO:0000256" key="6">
    <source>
        <dbReference type="ARBA" id="ARBA00022840"/>
    </source>
</evidence>
<sequence>MTRASPMRSTSHQWLLGKSTTGAVPLKVLHPSRLPRRSCSCTPVQREQQELGPKVQQVKPARRATRGSYGPEPPKKIPRKTQNFSRGRTNPTNTSKLAKPDTPPDTLDHRALGAELSLFIGDTSSPGSPLFQPDGAHIFQKLQALLRAQYPSFGFQEVITPNLYKEDLWRQSGHWDNYKDAMFAVKGGTALNDDDNARYSLKPMNCPGHCLLYKSRNRSWRELPIRYADFAALHRNEVSGSLSGLTRVRRFHQDDGHIFCTPDQVRQEIISTLKFVELVYNTLRVGPYKLFLSTKPFHEFIGSDETWKIAEDQLKDALNQSGHTWSVKAGEGAFYGPKIDIVLTDKHGKEHQTATIQLDFQLPKRFGLQYVGQEPGIPVMIHRAILGSLERFMALLIEQFQGHWPFWLSPRQLTILTVGESAEVLAYASEMAKQLACPIPATYGLKPLPLSHPRYNVDTDFRNETLAKKLLGAKTKKYNIICIIGEKNVKGKCLDLDFSAQPMEKETLQILNRVKPGARSPRQKIISTKVRGIPGVKLNLYETQLVMKMLCESYL</sequence>
<dbReference type="InterPro" id="IPR036621">
    <property type="entry name" value="Anticodon-bd_dom_sf"/>
</dbReference>
<keyword evidence="8" id="KW-0809">Transit peptide</keyword>
<dbReference type="AlphaFoldDB" id="A0A8H3IZP3"/>
<evidence type="ECO:0000256" key="11">
    <source>
        <dbReference type="ARBA" id="ARBA00031900"/>
    </source>
</evidence>
<accession>A0A8H3IZP3</accession>
<evidence type="ECO:0000256" key="8">
    <source>
        <dbReference type="ARBA" id="ARBA00022946"/>
    </source>
</evidence>
<dbReference type="Proteomes" id="UP000664521">
    <property type="component" value="Unassembled WGS sequence"/>
</dbReference>
<evidence type="ECO:0000256" key="7">
    <source>
        <dbReference type="ARBA" id="ARBA00022917"/>
    </source>
</evidence>
<organism evidence="15 16">
    <name type="scientific">Heterodermia speciosa</name>
    <dbReference type="NCBI Taxonomy" id="116794"/>
    <lineage>
        <taxon>Eukaryota</taxon>
        <taxon>Fungi</taxon>
        <taxon>Dikarya</taxon>
        <taxon>Ascomycota</taxon>
        <taxon>Pezizomycotina</taxon>
        <taxon>Lecanoromycetes</taxon>
        <taxon>OSLEUM clade</taxon>
        <taxon>Lecanoromycetidae</taxon>
        <taxon>Caliciales</taxon>
        <taxon>Physciaceae</taxon>
        <taxon>Heterodermia</taxon>
    </lineage>
</organism>
<evidence type="ECO:0000256" key="10">
    <source>
        <dbReference type="ARBA" id="ARBA00023146"/>
    </source>
</evidence>
<keyword evidence="7" id="KW-0648">Protein biosynthesis</keyword>
<dbReference type="Pfam" id="PF00587">
    <property type="entry name" value="tRNA-synt_2b"/>
    <property type="match status" value="1"/>
</dbReference>
<evidence type="ECO:0000259" key="14">
    <source>
        <dbReference type="PROSITE" id="PS50862"/>
    </source>
</evidence>
<dbReference type="FunFam" id="3.30.930.10:FF:000039">
    <property type="entry name" value="Threonyl-tRNA synthetase, mitochondrial"/>
    <property type="match status" value="1"/>
</dbReference>
<dbReference type="PANTHER" id="PTHR11451">
    <property type="entry name" value="THREONINE-TRNA LIGASE"/>
    <property type="match status" value="1"/>
</dbReference>
<dbReference type="GO" id="GO:0005759">
    <property type="term" value="C:mitochondrial matrix"/>
    <property type="evidence" value="ECO:0007669"/>
    <property type="project" value="UniProtKB-SubCell"/>
</dbReference>
<comment type="subcellular location">
    <subcellularLocation>
        <location evidence="1">Mitochondrion matrix</location>
    </subcellularLocation>
</comment>
<dbReference type="SUPFAM" id="SSF52954">
    <property type="entry name" value="Class II aaRS ABD-related"/>
    <property type="match status" value="1"/>
</dbReference>
<evidence type="ECO:0000256" key="5">
    <source>
        <dbReference type="ARBA" id="ARBA00022741"/>
    </source>
</evidence>
<evidence type="ECO:0000256" key="9">
    <source>
        <dbReference type="ARBA" id="ARBA00023128"/>
    </source>
</evidence>
<dbReference type="InterPro" id="IPR002320">
    <property type="entry name" value="Thr-tRNA-ligase_IIa"/>
</dbReference>
<evidence type="ECO:0000256" key="2">
    <source>
        <dbReference type="ARBA" id="ARBA00008226"/>
    </source>
</evidence>
<dbReference type="NCBIfam" id="TIGR00418">
    <property type="entry name" value="thrS"/>
    <property type="match status" value="1"/>
</dbReference>
<name>A0A8H3IZP3_9LECA</name>
<comment type="catalytic activity">
    <reaction evidence="12">
        <text>tRNA(Thr) + L-threonine + ATP = L-threonyl-tRNA(Thr) + AMP + diphosphate + H(+)</text>
        <dbReference type="Rhea" id="RHEA:24624"/>
        <dbReference type="Rhea" id="RHEA-COMP:9670"/>
        <dbReference type="Rhea" id="RHEA-COMP:9704"/>
        <dbReference type="ChEBI" id="CHEBI:15378"/>
        <dbReference type="ChEBI" id="CHEBI:30616"/>
        <dbReference type="ChEBI" id="CHEBI:33019"/>
        <dbReference type="ChEBI" id="CHEBI:57926"/>
        <dbReference type="ChEBI" id="CHEBI:78442"/>
        <dbReference type="ChEBI" id="CHEBI:78534"/>
        <dbReference type="ChEBI" id="CHEBI:456215"/>
        <dbReference type="EC" id="6.1.1.3"/>
    </reaction>
</comment>
<feature type="region of interest" description="Disordered" evidence="13">
    <location>
        <begin position="1"/>
        <end position="104"/>
    </location>
</feature>
<reference evidence="15" key="1">
    <citation type="submission" date="2021-03" db="EMBL/GenBank/DDBJ databases">
        <authorList>
            <person name="Tagirdzhanova G."/>
        </authorList>
    </citation>
    <scope>NUCLEOTIDE SEQUENCE</scope>
</reference>
<proteinExistence type="inferred from homology"/>
<comment type="similarity">
    <text evidence="2">Belongs to the class-II aminoacyl-tRNA synthetase family.</text>
</comment>
<dbReference type="GO" id="GO:0004829">
    <property type="term" value="F:threonine-tRNA ligase activity"/>
    <property type="evidence" value="ECO:0007669"/>
    <property type="project" value="UniProtKB-EC"/>
</dbReference>
<dbReference type="PRINTS" id="PR01047">
    <property type="entry name" value="TRNASYNTHTHR"/>
</dbReference>
<feature type="compositionally biased region" description="Polar residues" evidence="13">
    <location>
        <begin position="7"/>
        <end position="22"/>
    </location>
</feature>
<keyword evidence="6" id="KW-0067">ATP-binding</keyword>
<evidence type="ECO:0000256" key="12">
    <source>
        <dbReference type="ARBA" id="ARBA00049515"/>
    </source>
</evidence>
<evidence type="ECO:0000256" key="1">
    <source>
        <dbReference type="ARBA" id="ARBA00004305"/>
    </source>
</evidence>
<evidence type="ECO:0000313" key="16">
    <source>
        <dbReference type="Proteomes" id="UP000664521"/>
    </source>
</evidence>
<dbReference type="InterPro" id="IPR006195">
    <property type="entry name" value="aa-tRNA-synth_II"/>
</dbReference>
<dbReference type="Gene3D" id="3.40.50.800">
    <property type="entry name" value="Anticodon-binding domain"/>
    <property type="match status" value="1"/>
</dbReference>
<dbReference type="EMBL" id="CAJPDS010000085">
    <property type="protein sequence ID" value="CAF9935709.1"/>
    <property type="molecule type" value="Genomic_DNA"/>
</dbReference>
<gene>
    <name evidence="15" type="ORF">HETSPECPRED_009872</name>
</gene>
<feature type="domain" description="Aminoacyl-transfer RNA synthetases class-II family profile" evidence="14">
    <location>
        <begin position="133"/>
        <end position="405"/>
    </location>
</feature>
<dbReference type="Gene3D" id="3.30.930.10">
    <property type="entry name" value="Bira Bifunctional Protein, Domain 2"/>
    <property type="match status" value="1"/>
</dbReference>
<dbReference type="OrthoDB" id="5423599at2759"/>